<gene>
    <name evidence="9" type="primary">LOC104717725</name>
</gene>
<dbReference type="Proteomes" id="UP000694864">
    <property type="component" value="Chromosome 10"/>
</dbReference>
<evidence type="ECO:0000256" key="6">
    <source>
        <dbReference type="SAM" id="MobiDB-lite"/>
    </source>
</evidence>
<accession>A0ABM0TZG5</accession>
<feature type="region of interest" description="Disordered" evidence="6">
    <location>
        <begin position="1"/>
        <end position="44"/>
    </location>
</feature>
<evidence type="ECO:0000259" key="7">
    <source>
        <dbReference type="PROSITE" id="PS50888"/>
    </source>
</evidence>
<feature type="domain" description="BHLH" evidence="7">
    <location>
        <begin position="42"/>
        <end position="94"/>
    </location>
</feature>
<feature type="compositionally biased region" description="Basic and acidic residues" evidence="6">
    <location>
        <begin position="104"/>
        <end position="113"/>
    </location>
</feature>
<feature type="region of interest" description="Disordered" evidence="6">
    <location>
        <begin position="104"/>
        <end position="133"/>
    </location>
</feature>
<keyword evidence="2" id="KW-0805">Transcription regulation</keyword>
<dbReference type="InterPro" id="IPR036638">
    <property type="entry name" value="HLH_DNA-bd_sf"/>
</dbReference>
<dbReference type="CDD" id="cd18914">
    <property type="entry name" value="bHLH_AtORG2_like"/>
    <property type="match status" value="1"/>
</dbReference>
<dbReference type="InterPro" id="IPR015660">
    <property type="entry name" value="MASH1/Ascl1a-like"/>
</dbReference>
<proteinExistence type="predicted"/>
<evidence type="ECO:0000256" key="2">
    <source>
        <dbReference type="ARBA" id="ARBA00023015"/>
    </source>
</evidence>
<evidence type="ECO:0000256" key="5">
    <source>
        <dbReference type="ARBA" id="ARBA00023242"/>
    </source>
</evidence>
<dbReference type="InterPro" id="IPR011598">
    <property type="entry name" value="bHLH_dom"/>
</dbReference>
<evidence type="ECO:0000313" key="8">
    <source>
        <dbReference type="Proteomes" id="UP000694864"/>
    </source>
</evidence>
<protein>
    <submittedName>
        <fullName evidence="9">Transcription factor bHLH126-like isoform X1</fullName>
    </submittedName>
</protein>
<keyword evidence="4" id="KW-0804">Transcription</keyword>
<dbReference type="PANTHER" id="PTHR13935:SF106">
    <property type="entry name" value="ACHAETE-SCUTE COMPLEX PROTEIN T5-RELATED"/>
    <property type="match status" value="1"/>
</dbReference>
<dbReference type="Pfam" id="PF00010">
    <property type="entry name" value="HLH"/>
    <property type="match status" value="1"/>
</dbReference>
<dbReference type="Gene3D" id="4.10.280.10">
    <property type="entry name" value="Helix-loop-helix DNA-binding domain"/>
    <property type="match status" value="1"/>
</dbReference>
<evidence type="ECO:0000256" key="1">
    <source>
        <dbReference type="ARBA" id="ARBA00004123"/>
    </source>
</evidence>
<dbReference type="PANTHER" id="PTHR13935">
    <property type="entry name" value="ACHAETE-SCUTE TRANSCRIPTION FACTOR-RELATED"/>
    <property type="match status" value="1"/>
</dbReference>
<evidence type="ECO:0000313" key="9">
    <source>
        <dbReference type="RefSeq" id="XP_010433644.1"/>
    </source>
</evidence>
<dbReference type="PROSITE" id="PS50888">
    <property type="entry name" value="BHLH"/>
    <property type="match status" value="1"/>
</dbReference>
<keyword evidence="5" id="KW-0539">Nucleus</keyword>
<dbReference type="SUPFAM" id="SSF47459">
    <property type="entry name" value="HLH, helix-loop-helix DNA-binding domain"/>
    <property type="match status" value="1"/>
</dbReference>
<name>A0ABM0TZG5_CAMSA</name>
<dbReference type="GeneID" id="104717725"/>
<organism evidence="8 9">
    <name type="scientific">Camelina sativa</name>
    <name type="common">False flax</name>
    <name type="synonym">Myagrum sativum</name>
    <dbReference type="NCBI Taxonomy" id="90675"/>
    <lineage>
        <taxon>Eukaryota</taxon>
        <taxon>Viridiplantae</taxon>
        <taxon>Streptophyta</taxon>
        <taxon>Embryophyta</taxon>
        <taxon>Tracheophyta</taxon>
        <taxon>Spermatophyta</taxon>
        <taxon>Magnoliopsida</taxon>
        <taxon>eudicotyledons</taxon>
        <taxon>Gunneridae</taxon>
        <taxon>Pentapetalae</taxon>
        <taxon>rosids</taxon>
        <taxon>malvids</taxon>
        <taxon>Brassicales</taxon>
        <taxon>Brassicaceae</taxon>
        <taxon>Camelineae</taxon>
        <taxon>Camelina</taxon>
    </lineage>
</organism>
<sequence length="226" mass="25355">MDPYQNPNPKGYQRQRPFSSAGKGGSSGDSGMPHETDDNKKQKKLLHRDIERQRRQEMATLFAALRTHLPLQYIKGKRAVSDHVNGAVNFIKDTETRIKELRARRDELSKETGQKYQSNPDPARTESDLPKSDPATVMVQPHVSGLEVVVSSNSSGPEALLLSRVLETLQEKGLEVVSSLTTRVNERLMHTIQVEVNSFGCVDLAWLQEKLVEDLIVSTGKYLKSF</sequence>
<reference evidence="9" key="2">
    <citation type="submission" date="2025-08" db="UniProtKB">
        <authorList>
            <consortium name="RefSeq"/>
        </authorList>
    </citation>
    <scope>IDENTIFICATION</scope>
    <source>
        <tissue evidence="9">Leaf</tissue>
    </source>
</reference>
<evidence type="ECO:0000256" key="4">
    <source>
        <dbReference type="ARBA" id="ARBA00023163"/>
    </source>
</evidence>
<comment type="subcellular location">
    <subcellularLocation>
        <location evidence="1">Nucleus</location>
    </subcellularLocation>
</comment>
<reference evidence="8" key="1">
    <citation type="journal article" date="2014" name="Nat. Commun.">
        <title>The emerging biofuel crop Camelina sativa retains a highly undifferentiated hexaploid genome structure.</title>
        <authorList>
            <person name="Kagale S."/>
            <person name="Koh C."/>
            <person name="Nixon J."/>
            <person name="Bollina V."/>
            <person name="Clarke W.E."/>
            <person name="Tuteja R."/>
            <person name="Spillane C."/>
            <person name="Robinson S.J."/>
            <person name="Links M.G."/>
            <person name="Clarke C."/>
            <person name="Higgins E.E."/>
            <person name="Huebert T."/>
            <person name="Sharpe A.G."/>
            <person name="Parkin I.A."/>
        </authorList>
    </citation>
    <scope>NUCLEOTIDE SEQUENCE [LARGE SCALE GENOMIC DNA]</scope>
    <source>
        <strain evidence="8">cv. DH55</strain>
    </source>
</reference>
<dbReference type="RefSeq" id="XP_010433644.1">
    <property type="nucleotide sequence ID" value="XM_010435342.2"/>
</dbReference>
<keyword evidence="3" id="KW-0238">DNA-binding</keyword>
<keyword evidence="8" id="KW-1185">Reference proteome</keyword>
<evidence type="ECO:0000256" key="3">
    <source>
        <dbReference type="ARBA" id="ARBA00023125"/>
    </source>
</evidence>